<protein>
    <submittedName>
        <fullName evidence="2">Plastid movement impaired1</fullName>
    </submittedName>
</protein>
<dbReference type="PANTHER" id="PTHR33414">
    <property type="entry name" value="PROTEIN PLASTID MOVEMENT IMPAIRED 1-RELATED 1"/>
    <property type="match status" value="1"/>
</dbReference>
<name>A0ABD1UXT1_9LAMI</name>
<evidence type="ECO:0000259" key="1">
    <source>
        <dbReference type="Pfam" id="PF21745"/>
    </source>
</evidence>
<organism evidence="2 3">
    <name type="scientific">Forsythia ovata</name>
    <dbReference type="NCBI Taxonomy" id="205694"/>
    <lineage>
        <taxon>Eukaryota</taxon>
        <taxon>Viridiplantae</taxon>
        <taxon>Streptophyta</taxon>
        <taxon>Embryophyta</taxon>
        <taxon>Tracheophyta</taxon>
        <taxon>Spermatophyta</taxon>
        <taxon>Magnoliopsida</taxon>
        <taxon>eudicotyledons</taxon>
        <taxon>Gunneridae</taxon>
        <taxon>Pentapetalae</taxon>
        <taxon>asterids</taxon>
        <taxon>lamiids</taxon>
        <taxon>Lamiales</taxon>
        <taxon>Oleaceae</taxon>
        <taxon>Forsythieae</taxon>
        <taxon>Forsythia</taxon>
    </lineage>
</organism>
<proteinExistence type="predicted"/>
<dbReference type="EMBL" id="JBFOLJ010000006">
    <property type="protein sequence ID" value="KAL2529762.1"/>
    <property type="molecule type" value="Genomic_DNA"/>
</dbReference>
<dbReference type="PANTHER" id="PTHR33414:SF2">
    <property type="entry name" value="PROTEIN PLASTID MOVEMENT IMPAIRED 1"/>
    <property type="match status" value="1"/>
</dbReference>
<accession>A0ABD1UXT1</accession>
<dbReference type="InterPro" id="IPR048972">
    <property type="entry name" value="PMI1_PMIR1-2_C"/>
</dbReference>
<dbReference type="InterPro" id="IPR039614">
    <property type="entry name" value="PMI1-like"/>
</dbReference>
<keyword evidence="3" id="KW-1185">Reference proteome</keyword>
<comment type="caution">
    <text evidence="2">The sequence shown here is derived from an EMBL/GenBank/DDBJ whole genome shotgun (WGS) entry which is preliminary data.</text>
</comment>
<dbReference type="AlphaFoldDB" id="A0ABD1UXT1"/>
<dbReference type="Proteomes" id="UP001604277">
    <property type="component" value="Unassembled WGS sequence"/>
</dbReference>
<reference evidence="3" key="1">
    <citation type="submission" date="2024-07" db="EMBL/GenBank/DDBJ databases">
        <title>Two chromosome-level genome assemblies of Korean endemic species Abeliophyllum distichum and Forsythia ovata (Oleaceae).</title>
        <authorList>
            <person name="Jang H."/>
        </authorList>
    </citation>
    <scope>NUCLEOTIDE SEQUENCE [LARGE SCALE GENOMIC DNA]</scope>
</reference>
<gene>
    <name evidence="2" type="ORF">Fot_22363</name>
</gene>
<evidence type="ECO:0000313" key="2">
    <source>
        <dbReference type="EMBL" id="KAL2529762.1"/>
    </source>
</evidence>
<evidence type="ECO:0000313" key="3">
    <source>
        <dbReference type="Proteomes" id="UP001604277"/>
    </source>
</evidence>
<sequence>MAAIGLEELSSEILSLMPLDELIGKTAEQIAFEGIASAIIQGRNKEGASSSAARTIAAVKSMVTAMNSGRKERISTGIWNVSEAPLTIDEILAFSMQKIEVMAIEALKIQADMAEEDAPFDVSPLDAKTIGANGKVYNHPLASAVPIEDWIKVSSTKSSDDDASDPPAITLSVVVQLRDPMRQYEAVGSPIIALIHATQFYNKTDSYNEETRYKVMSLVVGGLKVRTPGRKNVWDTEKQRLTALEWLVAFGMGKAGKKGKRLESKGPDHLWSISSRVMADMWLKPIRNPDVKFTK</sequence>
<feature type="domain" description="PMI1/PMIR1-2 C-terminal" evidence="1">
    <location>
        <begin position="1"/>
        <end position="123"/>
    </location>
</feature>
<dbReference type="Pfam" id="PF21745">
    <property type="entry name" value="PMI1_PMIR1-2_C"/>
    <property type="match status" value="1"/>
</dbReference>